<dbReference type="Gene3D" id="3.30.1660.10">
    <property type="entry name" value="Flavin-binding protein dodecin"/>
    <property type="match status" value="1"/>
</dbReference>
<dbReference type="EMBL" id="CP006664">
    <property type="protein sequence ID" value="AIJ06662.1"/>
    <property type="molecule type" value="Genomic_DNA"/>
</dbReference>
<dbReference type="InterPro" id="IPR051096">
    <property type="entry name" value="BhsA/McbA_stress_biofilm_assoc"/>
</dbReference>
<reference evidence="4 5" key="1">
    <citation type="journal article" date="2012" name="PLoS ONE">
        <title>Edwardsiella comparative phylogenomics reveal the new intra/inter-species taxonomic relationships, virulence evolution and niche adaptation mechanisms.</title>
        <authorList>
            <person name="Yang M."/>
            <person name="Lv Y."/>
            <person name="Xiao J."/>
            <person name="Wu H."/>
            <person name="Zheng H."/>
            <person name="Liu Q."/>
            <person name="Zhang Y."/>
            <person name="Wang Q."/>
        </authorList>
    </citation>
    <scope>NUCLEOTIDE SEQUENCE [LARGE SCALE GENOMIC DNA]</scope>
    <source>
        <strain evidence="5">080813</strain>
    </source>
</reference>
<accession>A0A076LID2</accession>
<dbReference type="SUPFAM" id="SSF159871">
    <property type="entry name" value="YdgH-like"/>
    <property type="match status" value="1"/>
</dbReference>
<evidence type="ECO:0000313" key="4">
    <source>
        <dbReference type="EMBL" id="AIJ06662.1"/>
    </source>
</evidence>
<gene>
    <name evidence="4" type="ORF">ETEE_0178</name>
</gene>
<evidence type="ECO:0000256" key="2">
    <source>
        <dbReference type="SAM" id="SignalP"/>
    </source>
</evidence>
<dbReference type="Pfam" id="PF07338">
    <property type="entry name" value="YdgH_BhsA-like"/>
    <property type="match status" value="1"/>
</dbReference>
<keyword evidence="1 2" id="KW-0732">Signal</keyword>
<sequence length="89" mass="9368">MKTYTIATTLALLLSATSAFAASQIDARQAMDQQRIGAVRIQIPNGTLDQTVDALAQKTAQQGGDYFHITSIGSTGMGSSITATAEIYK</sequence>
<evidence type="ECO:0000313" key="5">
    <source>
        <dbReference type="Proteomes" id="UP000028681"/>
    </source>
</evidence>
<evidence type="ECO:0000256" key="1">
    <source>
        <dbReference type="ARBA" id="ARBA00022729"/>
    </source>
</evidence>
<feature type="signal peptide" evidence="2">
    <location>
        <begin position="1"/>
        <end position="21"/>
    </location>
</feature>
<dbReference type="InterPro" id="IPR025543">
    <property type="entry name" value="Dodecin-like"/>
</dbReference>
<dbReference type="RefSeq" id="WP_012849020.1">
    <property type="nucleotide sequence ID" value="NZ_CP006664.1"/>
</dbReference>
<protein>
    <recommendedName>
        <fullName evidence="3">YdgH/BhsA/McbA-like domain-containing protein</fullName>
    </recommendedName>
</protein>
<dbReference type="AlphaFoldDB" id="A0A076LID2"/>
<dbReference type="HOGENOM" id="CLU_158602_1_1_6"/>
<feature type="domain" description="YdgH/BhsA/McbA-like" evidence="3">
    <location>
        <begin position="34"/>
        <end position="89"/>
    </location>
</feature>
<evidence type="ECO:0000259" key="3">
    <source>
        <dbReference type="Pfam" id="PF07338"/>
    </source>
</evidence>
<dbReference type="InterPro" id="IPR036275">
    <property type="entry name" value="YdgH-like_sf"/>
</dbReference>
<organism evidence="4 5">
    <name type="scientific">Edwardsiella anguillarum ET080813</name>
    <dbReference type="NCBI Taxonomy" id="667120"/>
    <lineage>
        <taxon>Bacteria</taxon>
        <taxon>Pseudomonadati</taxon>
        <taxon>Pseudomonadota</taxon>
        <taxon>Gammaproteobacteria</taxon>
        <taxon>Enterobacterales</taxon>
        <taxon>Hafniaceae</taxon>
        <taxon>Edwardsiella</taxon>
    </lineage>
</organism>
<dbReference type="Proteomes" id="UP000028681">
    <property type="component" value="Chromosome"/>
</dbReference>
<proteinExistence type="predicted"/>
<dbReference type="InterPro" id="IPR010854">
    <property type="entry name" value="YdgH/BhsA/McbA-like_dom"/>
</dbReference>
<dbReference type="KEGG" id="ete:ETEE_0178"/>
<name>A0A076LID2_9GAMM</name>
<dbReference type="GeneID" id="72528989"/>
<dbReference type="PANTHER" id="PTHR34156">
    <property type="entry name" value="OUTER MEMBRANE PROTEIN-RELATED-RELATED"/>
    <property type="match status" value="1"/>
</dbReference>
<feature type="chain" id="PRO_5001714527" description="YdgH/BhsA/McbA-like domain-containing protein" evidence="2">
    <location>
        <begin position="22"/>
        <end position="89"/>
    </location>
</feature>